<dbReference type="GO" id="GO:0003677">
    <property type="term" value="F:DNA binding"/>
    <property type="evidence" value="ECO:0007669"/>
    <property type="project" value="InterPro"/>
</dbReference>
<name>A0AAW6U763_9MOLU</name>
<dbReference type="Proteomes" id="UP001431532">
    <property type="component" value="Unassembled WGS sequence"/>
</dbReference>
<keyword evidence="4" id="KW-1185">Reference proteome</keyword>
<evidence type="ECO:0000259" key="2">
    <source>
        <dbReference type="Pfam" id="PF01609"/>
    </source>
</evidence>
<feature type="domain" description="Transposase IS4-like" evidence="2">
    <location>
        <begin position="214"/>
        <end position="504"/>
    </location>
</feature>
<sequence>MKIVKYKLKNEDILYYLAKSVRTGKQVKTVNIEKLGKHSDLILKHKDPLTYLKAYAKKRTAEEKEDFLSIKIDLQQAVLHHKDQKTSHSKLLNIGYFFLNDIYKALKLDTFFKDITKDTKVEYNPHQALKFLTFARILDPKSKLGTFDDLNNYYEKPKIKLQDIYKTLDLVSEHLDQYQTHLYRESINISKRNTSILYYDCTNYFFEIECEDHFRKYGQGKDHKPNPIVQMGLFMDGDGIPLAFSLNPGNTNEQQTTLPLEKKIVKDFKLSNFIYVSDGGLNSNETRFYNSFGNRDYIVTQSLKKLKRSEQDLILTDDHWQSISTGKLKSLSTLKDDDQDTYYKVMWIDHPIDVGLRELTQSGQLKKKTSFKQRLIVTYQKKYALYQSALRLKQIQRAADLIQSNRVDQVSQNSPKRLIEQKGEVSYDLDLDKIKDEIKYDGYYALVTSLEDDDVKDILKASARRWEIEESFRILKSNFKARPVFHRKDTRIISHFAICFTALLVYRLLEKKLDSKYTIYEIIDTLRALNVVSLNEALFKSTYSGSELLDQLCVIFDKKINKNIYTNVQLNKNK</sequence>
<dbReference type="PANTHER" id="PTHR34614:SF2">
    <property type="entry name" value="TRANSPOSASE IS4-LIKE DOMAIN-CONTAINING PROTEIN"/>
    <property type="match status" value="1"/>
</dbReference>
<keyword evidence="1" id="KW-0812">Transmembrane</keyword>
<keyword evidence="1" id="KW-0472">Membrane</keyword>
<dbReference type="GO" id="GO:0006313">
    <property type="term" value="P:DNA transposition"/>
    <property type="evidence" value="ECO:0007669"/>
    <property type="project" value="InterPro"/>
</dbReference>
<keyword evidence="1" id="KW-1133">Transmembrane helix</keyword>
<evidence type="ECO:0000313" key="4">
    <source>
        <dbReference type="Proteomes" id="UP001431532"/>
    </source>
</evidence>
<gene>
    <name evidence="3" type="ORF">QJ521_09580</name>
</gene>
<dbReference type="InterPro" id="IPR002559">
    <property type="entry name" value="Transposase_11"/>
</dbReference>
<accession>A0AAW6U763</accession>
<dbReference type="Pfam" id="PF01609">
    <property type="entry name" value="DDE_Tnp_1"/>
    <property type="match status" value="1"/>
</dbReference>
<dbReference type="InterPro" id="IPR012337">
    <property type="entry name" value="RNaseH-like_sf"/>
</dbReference>
<proteinExistence type="predicted"/>
<dbReference type="EMBL" id="JASCXW010000072">
    <property type="protein sequence ID" value="MDI6453803.1"/>
    <property type="molecule type" value="Genomic_DNA"/>
</dbReference>
<comment type="caution">
    <text evidence="3">The sequence shown here is derived from an EMBL/GenBank/DDBJ whole genome shotgun (WGS) entry which is preliminary data.</text>
</comment>
<dbReference type="InterPro" id="IPR047654">
    <property type="entry name" value="IS1634_transpos"/>
</dbReference>
<dbReference type="GO" id="GO:0004803">
    <property type="term" value="F:transposase activity"/>
    <property type="evidence" value="ECO:0007669"/>
    <property type="project" value="InterPro"/>
</dbReference>
<dbReference type="AlphaFoldDB" id="A0AAW6U763"/>
<dbReference type="SUPFAM" id="SSF53098">
    <property type="entry name" value="Ribonuclease H-like"/>
    <property type="match status" value="1"/>
</dbReference>
<protein>
    <submittedName>
        <fullName evidence="3">IS1634 family transposase</fullName>
    </submittedName>
</protein>
<dbReference type="NCBIfam" id="NF033559">
    <property type="entry name" value="transpos_IS1634"/>
    <property type="match status" value="1"/>
</dbReference>
<evidence type="ECO:0000256" key="1">
    <source>
        <dbReference type="SAM" id="Phobius"/>
    </source>
</evidence>
<feature type="transmembrane region" description="Helical" evidence="1">
    <location>
        <begin position="492"/>
        <end position="509"/>
    </location>
</feature>
<reference evidence="3" key="1">
    <citation type="submission" date="2023-05" db="EMBL/GenBank/DDBJ databases">
        <title>Mariniplasma microaerophilum sp. nov., a novel anaerobic mollicute isolated from terrestrial mud volcano, Taman Peninsula, Russia.</title>
        <authorList>
            <person name="Khomyakova M.A."/>
            <person name="Merkel A.Y."/>
            <person name="Slobodkin A.I."/>
        </authorList>
    </citation>
    <scope>NUCLEOTIDE SEQUENCE</scope>
    <source>
        <strain evidence="3">M4Ah</strain>
    </source>
</reference>
<organism evidence="3 4">
    <name type="scientific">Peloplasma aerotolerans</name>
    <dbReference type="NCBI Taxonomy" id="3044389"/>
    <lineage>
        <taxon>Bacteria</taxon>
        <taxon>Bacillati</taxon>
        <taxon>Mycoplasmatota</taxon>
        <taxon>Mollicutes</taxon>
        <taxon>Acholeplasmatales</taxon>
        <taxon>Acholeplasmataceae</taxon>
        <taxon>Peloplasma</taxon>
    </lineage>
</organism>
<dbReference type="PANTHER" id="PTHR34614">
    <property type="match status" value="1"/>
</dbReference>
<dbReference type="RefSeq" id="WP_282840258.1">
    <property type="nucleotide sequence ID" value="NZ_JASCXW010000072.1"/>
</dbReference>
<evidence type="ECO:0000313" key="3">
    <source>
        <dbReference type="EMBL" id="MDI6453803.1"/>
    </source>
</evidence>